<dbReference type="RefSeq" id="WP_075959157.1">
    <property type="nucleotide sequence ID" value="NZ_JBHMAX010000007.1"/>
</dbReference>
<evidence type="ECO:0000256" key="6">
    <source>
        <dbReference type="RuleBase" id="RU004355"/>
    </source>
</evidence>
<evidence type="ECO:0000256" key="4">
    <source>
        <dbReference type="ARBA" id="ARBA00022839"/>
    </source>
</evidence>
<evidence type="ECO:0000256" key="5">
    <source>
        <dbReference type="HAMAP-Rule" id="MF_00378"/>
    </source>
</evidence>
<evidence type="ECO:0000256" key="1">
    <source>
        <dbReference type="ARBA" id="ARBA00022490"/>
    </source>
</evidence>
<dbReference type="EMBL" id="JBHMAX010000007">
    <property type="protein sequence ID" value="MFB9731274.1"/>
    <property type="molecule type" value="Genomic_DNA"/>
</dbReference>
<evidence type="ECO:0000259" key="8">
    <source>
        <dbReference type="Pfam" id="PF02601"/>
    </source>
</evidence>
<evidence type="ECO:0000259" key="9">
    <source>
        <dbReference type="Pfam" id="PF13742"/>
    </source>
</evidence>
<keyword evidence="11" id="KW-1185">Reference proteome</keyword>
<protein>
    <recommendedName>
        <fullName evidence="5">Exodeoxyribonuclease 7 large subunit</fullName>
        <ecNumber evidence="5">3.1.11.6</ecNumber>
    </recommendedName>
    <alternativeName>
        <fullName evidence="5">Exodeoxyribonuclease VII large subunit</fullName>
        <shortName evidence="5">Exonuclease VII large subunit</shortName>
    </alternativeName>
</protein>
<feature type="region of interest" description="Disordered" evidence="7">
    <location>
        <begin position="1"/>
        <end position="20"/>
    </location>
</feature>
<dbReference type="Proteomes" id="UP001589613">
    <property type="component" value="Unassembled WGS sequence"/>
</dbReference>
<keyword evidence="3 5" id="KW-0378">Hydrolase</keyword>
<feature type="domain" description="Exonuclease VII large subunit C-terminal" evidence="8">
    <location>
        <begin position="140"/>
        <end position="353"/>
    </location>
</feature>
<evidence type="ECO:0000313" key="11">
    <source>
        <dbReference type="Proteomes" id="UP001589613"/>
    </source>
</evidence>
<reference evidence="10 11" key="1">
    <citation type="submission" date="2024-09" db="EMBL/GenBank/DDBJ databases">
        <authorList>
            <person name="Sun Q."/>
            <person name="Mori K."/>
        </authorList>
    </citation>
    <scope>NUCLEOTIDE SEQUENCE [LARGE SCALE GENOMIC DNA]</scope>
    <source>
        <strain evidence="10 11">JCM 12763</strain>
    </source>
</reference>
<keyword evidence="2 5" id="KW-0540">Nuclease</keyword>
<sequence length="414" mass="45483">MGVTPPTSLPPTARDTTAEQPWPVRTLSMKISDYVDRMSPLWVEGQIVQLNHRPGMSRAYFTLRDTDVDMSLSVSISVGALAAMPAPPQEGARVVVHLKPSFWTKRGTLTMDARQMRHVGVGELLARLEHLKQLLRSEGLFEPGRKRPLPFLPRTIGLVVGRNTAAERDVLAGVRRRWPAARFEIRQVAVQGATTVTEVCAAVRELDELAQVDVIVVARGGGSFEDLLPFSNETLVRAVAAARTPVVSAIGHESDTPIVDFVADLRASTPTHAAAAVVPDVADELRGLTTVRARSRRALTTRITRERERITSVMSRPVMADRAAIVARHRAEVEDLRARGRGRLADRLAREHDRAGQLLRHLRAVSPQHTLERGYAVVRHADGGIVRDRAEVEADELLRVTVARGDFAVRPVAG</sequence>
<organism evidence="10 11">
    <name type="scientific">Ornithinimicrobium kibberense</name>
    <dbReference type="NCBI Taxonomy" id="282060"/>
    <lineage>
        <taxon>Bacteria</taxon>
        <taxon>Bacillati</taxon>
        <taxon>Actinomycetota</taxon>
        <taxon>Actinomycetes</taxon>
        <taxon>Micrococcales</taxon>
        <taxon>Ornithinimicrobiaceae</taxon>
        <taxon>Ornithinimicrobium</taxon>
    </lineage>
</organism>
<comment type="subcellular location">
    <subcellularLocation>
        <location evidence="5 6">Cytoplasm</location>
    </subcellularLocation>
</comment>
<dbReference type="GO" id="GO:0008855">
    <property type="term" value="F:exodeoxyribonuclease VII activity"/>
    <property type="evidence" value="ECO:0007669"/>
    <property type="project" value="UniProtKB-EC"/>
</dbReference>
<accession>A0ABV5V0E6</accession>
<dbReference type="PANTHER" id="PTHR30008">
    <property type="entry name" value="EXODEOXYRIBONUCLEASE 7 LARGE SUBUNIT"/>
    <property type="match status" value="1"/>
</dbReference>
<name>A0ABV5V0E6_9MICO</name>
<dbReference type="EC" id="3.1.11.6" evidence="5"/>
<dbReference type="Pfam" id="PF02601">
    <property type="entry name" value="Exonuc_VII_L"/>
    <property type="match status" value="1"/>
</dbReference>
<evidence type="ECO:0000256" key="7">
    <source>
        <dbReference type="SAM" id="MobiDB-lite"/>
    </source>
</evidence>
<dbReference type="Pfam" id="PF13742">
    <property type="entry name" value="tRNA_anti_2"/>
    <property type="match status" value="1"/>
</dbReference>
<dbReference type="InterPro" id="IPR003753">
    <property type="entry name" value="Exonuc_VII_L"/>
</dbReference>
<comment type="catalytic activity">
    <reaction evidence="5 6">
        <text>Exonucleolytic cleavage in either 5'- to 3'- or 3'- to 5'-direction to yield nucleoside 5'-phosphates.</text>
        <dbReference type="EC" id="3.1.11.6"/>
    </reaction>
</comment>
<dbReference type="CDD" id="cd04489">
    <property type="entry name" value="ExoVII_LU_OBF"/>
    <property type="match status" value="1"/>
</dbReference>
<comment type="subunit">
    <text evidence="5">Heterooligomer composed of large and small subunits.</text>
</comment>
<dbReference type="InterPro" id="IPR020579">
    <property type="entry name" value="Exonuc_VII_lsu_C"/>
</dbReference>
<keyword evidence="1 5" id="KW-0963">Cytoplasm</keyword>
<comment type="function">
    <text evidence="5">Bidirectionally degrades single-stranded DNA into large acid-insoluble oligonucleotides, which are then degraded further into small acid-soluble oligonucleotides.</text>
</comment>
<feature type="domain" description="OB-fold nucleic acid binding" evidence="9">
    <location>
        <begin position="23"/>
        <end position="117"/>
    </location>
</feature>
<dbReference type="PANTHER" id="PTHR30008:SF0">
    <property type="entry name" value="EXODEOXYRIBONUCLEASE 7 LARGE SUBUNIT"/>
    <property type="match status" value="1"/>
</dbReference>
<comment type="caution">
    <text evidence="10">The sequence shown here is derived from an EMBL/GenBank/DDBJ whole genome shotgun (WGS) entry which is preliminary data.</text>
</comment>
<dbReference type="NCBIfam" id="TIGR00237">
    <property type="entry name" value="xseA"/>
    <property type="match status" value="1"/>
</dbReference>
<proteinExistence type="inferred from homology"/>
<comment type="similarity">
    <text evidence="5 6">Belongs to the XseA family.</text>
</comment>
<gene>
    <name evidence="5 10" type="primary">xseA</name>
    <name evidence="10" type="ORF">ACFFN0_04350</name>
</gene>
<evidence type="ECO:0000313" key="10">
    <source>
        <dbReference type="EMBL" id="MFB9731274.1"/>
    </source>
</evidence>
<evidence type="ECO:0000256" key="2">
    <source>
        <dbReference type="ARBA" id="ARBA00022722"/>
    </source>
</evidence>
<evidence type="ECO:0000256" key="3">
    <source>
        <dbReference type="ARBA" id="ARBA00022801"/>
    </source>
</evidence>
<dbReference type="InterPro" id="IPR025824">
    <property type="entry name" value="OB-fold_nuc-bd_dom"/>
</dbReference>
<keyword evidence="4 5" id="KW-0269">Exonuclease</keyword>
<dbReference type="HAMAP" id="MF_00378">
    <property type="entry name" value="Exonuc_7_L"/>
    <property type="match status" value="1"/>
</dbReference>